<name>A0A1I2JEL6_9BACT</name>
<proteinExistence type="predicted"/>
<evidence type="ECO:0000313" key="2">
    <source>
        <dbReference type="Proteomes" id="UP000199513"/>
    </source>
</evidence>
<protein>
    <recommendedName>
        <fullName evidence="3">Outer membrane protein beta-barrel domain-containing protein</fullName>
    </recommendedName>
</protein>
<dbReference type="Proteomes" id="UP000199513">
    <property type="component" value="Unassembled WGS sequence"/>
</dbReference>
<dbReference type="EMBL" id="FONY01000049">
    <property type="protein sequence ID" value="SFF53014.1"/>
    <property type="molecule type" value="Genomic_DNA"/>
</dbReference>
<dbReference type="AlphaFoldDB" id="A0A1I2JEL6"/>
<evidence type="ECO:0000313" key="1">
    <source>
        <dbReference type="EMBL" id="SFF53014.1"/>
    </source>
</evidence>
<gene>
    <name evidence="1" type="ORF">SAMN04488541_104920</name>
</gene>
<reference evidence="1 2" key="1">
    <citation type="submission" date="2016-10" db="EMBL/GenBank/DDBJ databases">
        <authorList>
            <person name="de Groot N.N."/>
        </authorList>
    </citation>
    <scope>NUCLEOTIDE SEQUENCE [LARGE SCALE GENOMIC DNA]</scope>
    <source>
        <strain>GEY</strain>
        <strain evidence="2">DSM 9560</strain>
    </source>
</reference>
<organism evidence="1 2">
    <name type="scientific">Thermoflexibacter ruber</name>
    <dbReference type="NCBI Taxonomy" id="1003"/>
    <lineage>
        <taxon>Bacteria</taxon>
        <taxon>Pseudomonadati</taxon>
        <taxon>Bacteroidota</taxon>
        <taxon>Cytophagia</taxon>
        <taxon>Cytophagales</taxon>
        <taxon>Thermoflexibacteraceae</taxon>
        <taxon>Thermoflexibacter</taxon>
    </lineage>
</organism>
<accession>A0A1I2JEL6</accession>
<sequence length="227" mass="26275">MKRLLILFVIFCATDYLYAQKIQLGVRSSLLLSNQNYDMLVWQEKLVTINDIIIPISYFASSGKHDYRMGLGVNTFVEIYPYEAKNISILLGVGYRQKGFTTQYINLLGGSTINESSNNRFDHLSISLAERFYINSYYITLGGYLDYLIGRKTHSEFEYIFSHYKKDELSPFIAFGKNIKVAQSIFQIDLEVNPSFKNMLDFGNFFVGRYNSSIKNFAISLNISYRF</sequence>
<keyword evidence="2" id="KW-1185">Reference proteome</keyword>
<dbReference type="RefSeq" id="WP_091549162.1">
    <property type="nucleotide sequence ID" value="NZ_FONY01000049.1"/>
</dbReference>
<evidence type="ECO:0008006" key="3">
    <source>
        <dbReference type="Google" id="ProtNLM"/>
    </source>
</evidence>